<keyword evidence="1" id="KW-0472">Membrane</keyword>
<gene>
    <name evidence="2" type="ORF">GCM10025868_46150</name>
</gene>
<sequence length="82" mass="8194">MLPSSAGSSADTAADPACCTASRTATSCAFESRTRPVCSASRGLSAATAMIGVVSGTVGGFVSGSCVMTSVIRAFRNRLLSR</sequence>
<keyword evidence="1" id="KW-1133">Transmembrane helix</keyword>
<dbReference type="Proteomes" id="UP001157017">
    <property type="component" value="Unassembled WGS sequence"/>
</dbReference>
<keyword evidence="1" id="KW-0812">Transmembrane</keyword>
<reference evidence="3" key="1">
    <citation type="journal article" date="2019" name="Int. J. Syst. Evol. Microbiol.">
        <title>The Global Catalogue of Microorganisms (GCM) 10K type strain sequencing project: providing services to taxonomists for standard genome sequencing and annotation.</title>
        <authorList>
            <consortium name="The Broad Institute Genomics Platform"/>
            <consortium name="The Broad Institute Genome Sequencing Center for Infectious Disease"/>
            <person name="Wu L."/>
            <person name="Ma J."/>
        </authorList>
    </citation>
    <scope>NUCLEOTIDE SEQUENCE [LARGE SCALE GENOMIC DNA]</scope>
    <source>
        <strain evidence="3">NBRC 108730</strain>
    </source>
</reference>
<organism evidence="2 3">
    <name type="scientific">Angustibacter aerolatus</name>
    <dbReference type="NCBI Taxonomy" id="1162965"/>
    <lineage>
        <taxon>Bacteria</taxon>
        <taxon>Bacillati</taxon>
        <taxon>Actinomycetota</taxon>
        <taxon>Actinomycetes</taxon>
        <taxon>Kineosporiales</taxon>
        <taxon>Kineosporiaceae</taxon>
    </lineage>
</organism>
<dbReference type="EMBL" id="BSUZ01000001">
    <property type="protein sequence ID" value="GMA89365.1"/>
    <property type="molecule type" value="Genomic_DNA"/>
</dbReference>
<evidence type="ECO:0000313" key="3">
    <source>
        <dbReference type="Proteomes" id="UP001157017"/>
    </source>
</evidence>
<name>A0ABQ6JRP9_9ACTN</name>
<evidence type="ECO:0000256" key="1">
    <source>
        <dbReference type="SAM" id="Phobius"/>
    </source>
</evidence>
<proteinExistence type="predicted"/>
<accession>A0ABQ6JRP9</accession>
<comment type="caution">
    <text evidence="2">The sequence shown here is derived from an EMBL/GenBank/DDBJ whole genome shotgun (WGS) entry which is preliminary data.</text>
</comment>
<keyword evidence="3" id="KW-1185">Reference proteome</keyword>
<protein>
    <submittedName>
        <fullName evidence="2">Uncharacterized protein</fullName>
    </submittedName>
</protein>
<feature type="transmembrane region" description="Helical" evidence="1">
    <location>
        <begin position="49"/>
        <end position="72"/>
    </location>
</feature>
<evidence type="ECO:0000313" key="2">
    <source>
        <dbReference type="EMBL" id="GMA89365.1"/>
    </source>
</evidence>